<feature type="region of interest" description="Disordered" evidence="1">
    <location>
        <begin position="220"/>
        <end position="244"/>
    </location>
</feature>
<dbReference type="InterPro" id="IPR046028">
    <property type="entry name" value="DUF5986"/>
</dbReference>
<dbReference type="OrthoDB" id="9802769at2"/>
<dbReference type="RefSeq" id="WP_014792499.1">
    <property type="nucleotide sequence ID" value="NC_018017.1"/>
</dbReference>
<keyword evidence="3" id="KW-1185">Reference proteome</keyword>
<proteinExistence type="predicted"/>
<sequence>MATFTSLNMEDDARHAIANGIFTAVTSDIPELVQDYNLPTSNGVGLFRWNFINKNISENLGGRFQLSYAKRGPWKFLLLFERNNGITFSIMTEKNLSKLQKRLPEGTHYLESLIASNTGYDIVEGQLSLEFEQTSRDSDAINKLREELLSEFAGIIKNHILILFDYDDSLVISARAVLLTPELGIAYSEDWSHLLNSPYIIGKTSIVEDMRDDDNEPLVRMKGQKETPSEDLVSISEKPETANI</sequence>
<gene>
    <name evidence="2" type="ordered locus">Desde_0547</name>
</gene>
<dbReference type="STRING" id="756499.Desde_0547"/>
<dbReference type="KEGG" id="ddh:Desde_0547"/>
<evidence type="ECO:0000313" key="3">
    <source>
        <dbReference type="Proteomes" id="UP000006053"/>
    </source>
</evidence>
<dbReference type="Pfam" id="PF19448">
    <property type="entry name" value="DUF5986"/>
    <property type="match status" value="1"/>
</dbReference>
<dbReference type="eggNOG" id="ENOG5033GHD">
    <property type="taxonomic scope" value="Bacteria"/>
</dbReference>
<protein>
    <submittedName>
        <fullName evidence="2">Uncharacterized protein</fullName>
    </submittedName>
</protein>
<dbReference type="EMBL" id="CP003348">
    <property type="protein sequence ID" value="AFL99005.1"/>
    <property type="molecule type" value="Genomic_DNA"/>
</dbReference>
<dbReference type="HOGENOM" id="CLU_1136604_0_0_9"/>
<dbReference type="AlphaFoldDB" id="I4A4X1"/>
<evidence type="ECO:0000256" key="1">
    <source>
        <dbReference type="SAM" id="MobiDB-lite"/>
    </source>
</evidence>
<evidence type="ECO:0000313" key="2">
    <source>
        <dbReference type="EMBL" id="AFL99005.1"/>
    </source>
</evidence>
<name>I4A4X1_DESDJ</name>
<accession>I4A4X1</accession>
<dbReference type="Proteomes" id="UP000006053">
    <property type="component" value="Chromosome"/>
</dbReference>
<organism evidence="2 3">
    <name type="scientific">Desulfitobacterium dehalogenans (strain ATCC 51507 / DSM 9161 / JW/IU-DC1)</name>
    <dbReference type="NCBI Taxonomy" id="756499"/>
    <lineage>
        <taxon>Bacteria</taxon>
        <taxon>Bacillati</taxon>
        <taxon>Bacillota</taxon>
        <taxon>Clostridia</taxon>
        <taxon>Eubacteriales</taxon>
        <taxon>Desulfitobacteriaceae</taxon>
        <taxon>Desulfitobacterium</taxon>
    </lineage>
</organism>
<reference evidence="2 3" key="2">
    <citation type="journal article" date="2015" name="J. Bacteriol.">
        <title>Genomic, proteomic, and biochemical analysis of the organohalide respiratory pathway in Desulfitobacterium dehalogenans.</title>
        <authorList>
            <person name="Kruse T."/>
            <person name="van de Pas B.A."/>
            <person name="Atteia A."/>
            <person name="Krab K."/>
            <person name="Hagen W.R."/>
            <person name="Goodwin L."/>
            <person name="Chain P."/>
            <person name="Boeren S."/>
            <person name="Maphosa F."/>
            <person name="Schraa G."/>
            <person name="de Vos W.M."/>
            <person name="van der Oost J."/>
            <person name="Smidt H."/>
            <person name="Stams A.J."/>
        </authorList>
    </citation>
    <scope>NUCLEOTIDE SEQUENCE [LARGE SCALE GENOMIC DNA]</scope>
    <source>
        <strain evidence="3">ATCC 51507 / DSM 9161 / JW/IU-DC1</strain>
    </source>
</reference>
<reference evidence="3" key="1">
    <citation type="submission" date="2012-06" db="EMBL/GenBank/DDBJ databases">
        <title>Complete sequence of Desulfitobacterium dehalogenans ATCC 51507.</title>
        <authorList>
            <person name="Lucas S."/>
            <person name="Han J."/>
            <person name="Lapidus A."/>
            <person name="Cheng J.-F."/>
            <person name="Goodwin L."/>
            <person name="Pitluck S."/>
            <person name="Peters L."/>
            <person name="Ovchinnikova G."/>
            <person name="Teshima H."/>
            <person name="Detter J.C."/>
            <person name="Han C."/>
            <person name="Tapia R."/>
            <person name="Land M."/>
            <person name="Hauser L."/>
            <person name="Kyrpides N."/>
            <person name="Ivanova N."/>
            <person name="Pagani I."/>
            <person name="Kruse T."/>
            <person name="de Vos W.M."/>
            <person name="Smidt H."/>
            <person name="Woyke T."/>
        </authorList>
    </citation>
    <scope>NUCLEOTIDE SEQUENCE [LARGE SCALE GENOMIC DNA]</scope>
    <source>
        <strain evidence="3">ATCC 51507 / DSM 9161 / JW/IU-DC1</strain>
    </source>
</reference>